<evidence type="ECO:0000313" key="12">
    <source>
        <dbReference type="Proteomes" id="UP000184356"/>
    </source>
</evidence>
<evidence type="ECO:0000259" key="10">
    <source>
        <dbReference type="PROSITE" id="PS50850"/>
    </source>
</evidence>
<dbReference type="PRINTS" id="PR00171">
    <property type="entry name" value="SUGRTRNSPORT"/>
</dbReference>
<evidence type="ECO:0000256" key="4">
    <source>
        <dbReference type="ARBA" id="ARBA00022692"/>
    </source>
</evidence>
<dbReference type="PROSITE" id="PS00216">
    <property type="entry name" value="SUGAR_TRANSPORT_1"/>
    <property type="match status" value="1"/>
</dbReference>
<feature type="transmembrane region" description="Helical" evidence="9">
    <location>
        <begin position="97"/>
        <end position="113"/>
    </location>
</feature>
<feature type="transmembrane region" description="Helical" evidence="9">
    <location>
        <begin position="367"/>
        <end position="393"/>
    </location>
</feature>
<feature type="transmembrane region" description="Helical" evidence="9">
    <location>
        <begin position="153"/>
        <end position="175"/>
    </location>
</feature>
<feature type="transmembrane region" description="Helical" evidence="9">
    <location>
        <begin position="405"/>
        <end position="425"/>
    </location>
</feature>
<dbReference type="PANTHER" id="PTHR48022:SF2">
    <property type="entry name" value="PLASTIDIC GLUCOSE TRANSPORTER 4"/>
    <property type="match status" value="1"/>
</dbReference>
<comment type="similarity">
    <text evidence="2 7">Belongs to the major facilitator superfamily. Sugar transporter (TC 2.A.1.1) family.</text>
</comment>
<dbReference type="InterPro" id="IPR005828">
    <property type="entry name" value="MFS_sugar_transport-like"/>
</dbReference>
<evidence type="ECO:0000256" key="8">
    <source>
        <dbReference type="SAM" id="MobiDB-lite"/>
    </source>
</evidence>
<evidence type="ECO:0000256" key="5">
    <source>
        <dbReference type="ARBA" id="ARBA00022989"/>
    </source>
</evidence>
<feature type="domain" description="Major facilitator superfamily (MFS) profile" evidence="10">
    <location>
        <begin position="18"/>
        <end position="459"/>
    </location>
</feature>
<dbReference type="Pfam" id="PF00083">
    <property type="entry name" value="Sugar_tr"/>
    <property type="match status" value="1"/>
</dbReference>
<feature type="region of interest" description="Disordered" evidence="8">
    <location>
        <begin position="486"/>
        <end position="520"/>
    </location>
</feature>
<sequence>MGIFLDKTQYFNQKLSFSIFVIAVSTFNYGFDNQAFATTQAMEAFTRRFGEYDESTGSYAIESQWLALFNSLNYIGFAAGVLIGSFISARFGRRSCMFVMSIYALITATITVTSNSNEQIMAGRVLNYVYVGMELSVVPVFQSEIVPAPIRGFIVGTYQLSLTLGGVVINAVCYGTSRLSGDRAWRIPLGLFYIVPTIIAASIFFLPESPRWLLQRGRVEEAKFSLKKLREGAFTEEQVEAEFRELEFALGNEVEQGKFIELFQGKNLKRTIIVVVVNFFQQTTGQAFTSQYGGVYVRSLKIFDPMLYTLMSSCIISAVMICVLFIADKVGRRKLLMLSSVIMIAGLLTMAGLGVREPVTTQRMKGVISLMVIFGVGFASGWGPLTYVVVTEVTSQQLRDHTSRLGFAINVCFNFAVNFSVPYLVFPDEVGLGSKVGFIFGAVAFLSLIFTYFCVPECKGKTLEQVDWLFKNGVRLRDFDKTDASGMLGGVSTGPKETDVEATYDESPEKHVQRRRDSSN</sequence>
<dbReference type="InterPro" id="IPR036259">
    <property type="entry name" value="MFS_trans_sf"/>
</dbReference>
<dbReference type="InterPro" id="IPR005829">
    <property type="entry name" value="Sugar_transporter_CS"/>
</dbReference>
<evidence type="ECO:0000256" key="7">
    <source>
        <dbReference type="RuleBase" id="RU003346"/>
    </source>
</evidence>
<feature type="compositionally biased region" description="Basic and acidic residues" evidence="8">
    <location>
        <begin position="507"/>
        <end position="520"/>
    </location>
</feature>
<dbReference type="PANTHER" id="PTHR48022">
    <property type="entry name" value="PLASTIDIC GLUCOSE TRANSPORTER 4"/>
    <property type="match status" value="1"/>
</dbReference>
<dbReference type="STRING" id="1036612.A0A1L9TJF5"/>
<dbReference type="Gene3D" id="1.20.1250.20">
    <property type="entry name" value="MFS general substrate transporter like domains"/>
    <property type="match status" value="1"/>
</dbReference>
<dbReference type="GeneID" id="63768035"/>
<dbReference type="InterPro" id="IPR003663">
    <property type="entry name" value="Sugar/inositol_transpt"/>
</dbReference>
<dbReference type="RefSeq" id="XP_040703365.1">
    <property type="nucleotide sequence ID" value="XM_040851962.1"/>
</dbReference>
<keyword evidence="5 9" id="KW-1133">Transmembrane helix</keyword>
<dbReference type="GO" id="GO:0005351">
    <property type="term" value="F:carbohydrate:proton symporter activity"/>
    <property type="evidence" value="ECO:0007669"/>
    <property type="project" value="TreeGrafter"/>
</dbReference>
<evidence type="ECO:0000256" key="9">
    <source>
        <dbReference type="SAM" id="Phobius"/>
    </source>
</evidence>
<evidence type="ECO:0000256" key="6">
    <source>
        <dbReference type="ARBA" id="ARBA00023136"/>
    </source>
</evidence>
<dbReference type="GO" id="GO:0016020">
    <property type="term" value="C:membrane"/>
    <property type="evidence" value="ECO:0007669"/>
    <property type="project" value="UniProtKB-SubCell"/>
</dbReference>
<reference evidence="12" key="1">
    <citation type="journal article" date="2017" name="Genome Biol.">
        <title>Comparative genomics reveals high biological diversity and specific adaptations in the industrially and medically important fungal genus Aspergillus.</title>
        <authorList>
            <person name="de Vries R.P."/>
            <person name="Riley R."/>
            <person name="Wiebenga A."/>
            <person name="Aguilar-Osorio G."/>
            <person name="Amillis S."/>
            <person name="Uchima C.A."/>
            <person name="Anderluh G."/>
            <person name="Asadollahi M."/>
            <person name="Askin M."/>
            <person name="Barry K."/>
            <person name="Battaglia E."/>
            <person name="Bayram O."/>
            <person name="Benocci T."/>
            <person name="Braus-Stromeyer S.A."/>
            <person name="Caldana C."/>
            <person name="Canovas D."/>
            <person name="Cerqueira G.C."/>
            <person name="Chen F."/>
            <person name="Chen W."/>
            <person name="Choi C."/>
            <person name="Clum A."/>
            <person name="Dos Santos R.A."/>
            <person name="Damasio A.R."/>
            <person name="Diallinas G."/>
            <person name="Emri T."/>
            <person name="Fekete E."/>
            <person name="Flipphi M."/>
            <person name="Freyberg S."/>
            <person name="Gallo A."/>
            <person name="Gournas C."/>
            <person name="Habgood R."/>
            <person name="Hainaut M."/>
            <person name="Harispe M.L."/>
            <person name="Henrissat B."/>
            <person name="Hilden K.S."/>
            <person name="Hope R."/>
            <person name="Hossain A."/>
            <person name="Karabika E."/>
            <person name="Karaffa L."/>
            <person name="Karanyi Z."/>
            <person name="Krasevec N."/>
            <person name="Kuo A."/>
            <person name="Kusch H."/>
            <person name="LaButti K."/>
            <person name="Lagendijk E.L."/>
            <person name="Lapidus A."/>
            <person name="Levasseur A."/>
            <person name="Lindquist E."/>
            <person name="Lipzen A."/>
            <person name="Logrieco A.F."/>
            <person name="MacCabe A."/>
            <person name="Maekelae M.R."/>
            <person name="Malavazi I."/>
            <person name="Melin P."/>
            <person name="Meyer V."/>
            <person name="Mielnichuk N."/>
            <person name="Miskei M."/>
            <person name="Molnar A.P."/>
            <person name="Mule G."/>
            <person name="Ngan C.Y."/>
            <person name="Orejas M."/>
            <person name="Orosz E."/>
            <person name="Ouedraogo J.P."/>
            <person name="Overkamp K.M."/>
            <person name="Park H.-S."/>
            <person name="Perrone G."/>
            <person name="Piumi F."/>
            <person name="Punt P.J."/>
            <person name="Ram A.F."/>
            <person name="Ramon A."/>
            <person name="Rauscher S."/>
            <person name="Record E."/>
            <person name="Riano-Pachon D.M."/>
            <person name="Robert V."/>
            <person name="Roehrig J."/>
            <person name="Ruller R."/>
            <person name="Salamov A."/>
            <person name="Salih N.S."/>
            <person name="Samson R.A."/>
            <person name="Sandor E."/>
            <person name="Sanguinetti M."/>
            <person name="Schuetze T."/>
            <person name="Sepcic K."/>
            <person name="Shelest E."/>
            <person name="Sherlock G."/>
            <person name="Sophianopoulou V."/>
            <person name="Squina F.M."/>
            <person name="Sun H."/>
            <person name="Susca A."/>
            <person name="Todd R.B."/>
            <person name="Tsang A."/>
            <person name="Unkles S.E."/>
            <person name="van de Wiele N."/>
            <person name="van Rossen-Uffink D."/>
            <person name="Oliveira J.V."/>
            <person name="Vesth T.C."/>
            <person name="Visser J."/>
            <person name="Yu J.-H."/>
            <person name="Zhou M."/>
            <person name="Andersen M.R."/>
            <person name="Archer D.B."/>
            <person name="Baker S.E."/>
            <person name="Benoit I."/>
            <person name="Brakhage A.A."/>
            <person name="Braus G.H."/>
            <person name="Fischer R."/>
            <person name="Frisvad J.C."/>
            <person name="Goldman G.H."/>
            <person name="Houbraken J."/>
            <person name="Oakley B."/>
            <person name="Pocsi I."/>
            <person name="Scazzocchio C."/>
            <person name="Seiboth B."/>
            <person name="vanKuyk P.A."/>
            <person name="Wortman J."/>
            <person name="Dyer P.S."/>
            <person name="Grigoriev I.V."/>
        </authorList>
    </citation>
    <scope>NUCLEOTIDE SEQUENCE [LARGE SCALE GENOMIC DNA]</scope>
    <source>
        <strain evidence="12">CBS 593.65</strain>
    </source>
</reference>
<keyword evidence="12" id="KW-1185">Reference proteome</keyword>
<dbReference type="SUPFAM" id="SSF103473">
    <property type="entry name" value="MFS general substrate transporter"/>
    <property type="match status" value="1"/>
</dbReference>
<keyword evidence="4 9" id="KW-0812">Transmembrane</keyword>
<dbReference type="PROSITE" id="PS50850">
    <property type="entry name" value="MFS"/>
    <property type="match status" value="1"/>
</dbReference>
<feature type="transmembrane region" description="Helical" evidence="9">
    <location>
        <begin position="335"/>
        <end position="355"/>
    </location>
</feature>
<evidence type="ECO:0000256" key="3">
    <source>
        <dbReference type="ARBA" id="ARBA00022448"/>
    </source>
</evidence>
<dbReference type="EMBL" id="KV878585">
    <property type="protein sequence ID" value="OJJ59559.1"/>
    <property type="molecule type" value="Genomic_DNA"/>
</dbReference>
<proteinExistence type="inferred from homology"/>
<evidence type="ECO:0000256" key="1">
    <source>
        <dbReference type="ARBA" id="ARBA00004141"/>
    </source>
</evidence>
<dbReference type="AlphaFoldDB" id="A0A1L9TJF5"/>
<evidence type="ECO:0000313" key="11">
    <source>
        <dbReference type="EMBL" id="OJJ59559.1"/>
    </source>
</evidence>
<name>A0A1L9TJF5_9EURO</name>
<feature type="transmembrane region" description="Helical" evidence="9">
    <location>
        <begin position="187"/>
        <end position="206"/>
    </location>
</feature>
<comment type="subcellular location">
    <subcellularLocation>
        <location evidence="1">Membrane</location>
        <topology evidence="1">Multi-pass membrane protein</topology>
    </subcellularLocation>
</comment>
<feature type="transmembrane region" description="Helical" evidence="9">
    <location>
        <begin position="437"/>
        <end position="455"/>
    </location>
</feature>
<dbReference type="NCBIfam" id="TIGR00879">
    <property type="entry name" value="SP"/>
    <property type="match status" value="1"/>
</dbReference>
<keyword evidence="3 7" id="KW-0813">Transport</keyword>
<dbReference type="InterPro" id="IPR020846">
    <property type="entry name" value="MFS_dom"/>
</dbReference>
<feature type="transmembrane region" description="Helical" evidence="9">
    <location>
        <begin position="125"/>
        <end position="141"/>
    </location>
</feature>
<accession>A0A1L9TJF5</accession>
<feature type="transmembrane region" description="Helical" evidence="9">
    <location>
        <begin position="306"/>
        <end position="326"/>
    </location>
</feature>
<protein>
    <recommendedName>
        <fullName evidence="10">Major facilitator superfamily (MFS) profile domain-containing protein</fullName>
    </recommendedName>
</protein>
<feature type="transmembrane region" description="Helical" evidence="9">
    <location>
        <begin position="72"/>
        <end position="91"/>
    </location>
</feature>
<organism evidence="11 12">
    <name type="scientific">Aspergillus sydowii CBS 593.65</name>
    <dbReference type="NCBI Taxonomy" id="1036612"/>
    <lineage>
        <taxon>Eukaryota</taxon>
        <taxon>Fungi</taxon>
        <taxon>Dikarya</taxon>
        <taxon>Ascomycota</taxon>
        <taxon>Pezizomycotina</taxon>
        <taxon>Eurotiomycetes</taxon>
        <taxon>Eurotiomycetidae</taxon>
        <taxon>Eurotiales</taxon>
        <taxon>Aspergillaceae</taxon>
        <taxon>Aspergillus</taxon>
        <taxon>Aspergillus subgen. Nidulantes</taxon>
    </lineage>
</organism>
<dbReference type="Proteomes" id="UP000184356">
    <property type="component" value="Unassembled WGS sequence"/>
</dbReference>
<dbReference type="InterPro" id="IPR050360">
    <property type="entry name" value="MFS_Sugar_Transporters"/>
</dbReference>
<dbReference type="OrthoDB" id="6612291at2759"/>
<evidence type="ECO:0000256" key="2">
    <source>
        <dbReference type="ARBA" id="ARBA00010992"/>
    </source>
</evidence>
<dbReference type="VEuPathDB" id="FungiDB:ASPSYDRAFT_880850"/>
<keyword evidence="6 9" id="KW-0472">Membrane</keyword>
<gene>
    <name evidence="11" type="ORF">ASPSYDRAFT_880850</name>
</gene>
<dbReference type="FunFam" id="1.20.1250.20:FF:001138">
    <property type="entry name" value="Uncharacterized protein"/>
    <property type="match status" value="1"/>
</dbReference>